<proteinExistence type="predicted"/>
<feature type="region of interest" description="Disordered" evidence="1">
    <location>
        <begin position="1"/>
        <end position="35"/>
    </location>
</feature>
<evidence type="ECO:0000313" key="3">
    <source>
        <dbReference type="Proteomes" id="UP001283361"/>
    </source>
</evidence>
<dbReference type="Proteomes" id="UP001283361">
    <property type="component" value="Unassembled WGS sequence"/>
</dbReference>
<comment type="caution">
    <text evidence="2">The sequence shown here is derived from an EMBL/GenBank/DDBJ whole genome shotgun (WGS) entry which is preliminary data.</text>
</comment>
<sequence>MSTQNDTDVIESHPTKQPSDDDKPGELGTARLYTSQDAKPKVLPCKKIPFALTQRVKDELETSSKSPTARYAFALTRGHSMRLFRENISSFPLLMMYYLRFIRQRFSLSRL</sequence>
<dbReference type="EMBL" id="JAWDGP010001472">
    <property type="protein sequence ID" value="KAK3791408.1"/>
    <property type="molecule type" value="Genomic_DNA"/>
</dbReference>
<protein>
    <submittedName>
        <fullName evidence="2">Uncharacterized protein</fullName>
    </submittedName>
</protein>
<evidence type="ECO:0000313" key="2">
    <source>
        <dbReference type="EMBL" id="KAK3791408.1"/>
    </source>
</evidence>
<accession>A0AAE1APB5</accession>
<organism evidence="2 3">
    <name type="scientific">Elysia crispata</name>
    <name type="common">lettuce slug</name>
    <dbReference type="NCBI Taxonomy" id="231223"/>
    <lineage>
        <taxon>Eukaryota</taxon>
        <taxon>Metazoa</taxon>
        <taxon>Spiralia</taxon>
        <taxon>Lophotrochozoa</taxon>
        <taxon>Mollusca</taxon>
        <taxon>Gastropoda</taxon>
        <taxon>Heterobranchia</taxon>
        <taxon>Euthyneura</taxon>
        <taxon>Panpulmonata</taxon>
        <taxon>Sacoglossa</taxon>
        <taxon>Placobranchoidea</taxon>
        <taxon>Plakobranchidae</taxon>
        <taxon>Elysia</taxon>
    </lineage>
</organism>
<name>A0AAE1APB5_9GAST</name>
<evidence type="ECO:0000256" key="1">
    <source>
        <dbReference type="SAM" id="MobiDB-lite"/>
    </source>
</evidence>
<reference evidence="2" key="1">
    <citation type="journal article" date="2023" name="G3 (Bethesda)">
        <title>A reference genome for the long-term kleptoplast-retaining sea slug Elysia crispata morphotype clarki.</title>
        <authorList>
            <person name="Eastman K.E."/>
            <person name="Pendleton A.L."/>
            <person name="Shaikh M.A."/>
            <person name="Suttiyut T."/>
            <person name="Ogas R."/>
            <person name="Tomko P."/>
            <person name="Gavelis G."/>
            <person name="Widhalm J.R."/>
            <person name="Wisecaver J.H."/>
        </authorList>
    </citation>
    <scope>NUCLEOTIDE SEQUENCE</scope>
    <source>
        <strain evidence="2">ECLA1</strain>
    </source>
</reference>
<gene>
    <name evidence="2" type="ORF">RRG08_046562</name>
</gene>
<keyword evidence="3" id="KW-1185">Reference proteome</keyword>
<feature type="compositionally biased region" description="Basic and acidic residues" evidence="1">
    <location>
        <begin position="10"/>
        <end position="25"/>
    </location>
</feature>
<dbReference type="AlphaFoldDB" id="A0AAE1APB5"/>